<evidence type="ECO:0008006" key="14">
    <source>
        <dbReference type="Google" id="ProtNLM"/>
    </source>
</evidence>
<comment type="cofactor">
    <cofactor evidence="2">
        <name>[4Fe-4S] cluster</name>
        <dbReference type="ChEBI" id="CHEBI:49883"/>
    </cofactor>
</comment>
<keyword evidence="9" id="KW-0411">Iron-sulfur</keyword>
<evidence type="ECO:0000256" key="4">
    <source>
        <dbReference type="ARBA" id="ARBA00022630"/>
    </source>
</evidence>
<dbReference type="Gene3D" id="3.50.50.60">
    <property type="entry name" value="FAD/NAD(P)-binding domain"/>
    <property type="match status" value="1"/>
</dbReference>
<keyword evidence="8" id="KW-0408">Iron</keyword>
<dbReference type="SUPFAM" id="SSF51905">
    <property type="entry name" value="FAD/NAD(P)-binding domain"/>
    <property type="match status" value="1"/>
</dbReference>
<dbReference type="GO" id="GO:0051536">
    <property type="term" value="F:iron-sulfur cluster binding"/>
    <property type="evidence" value="ECO:0007669"/>
    <property type="project" value="UniProtKB-KW"/>
</dbReference>
<dbReference type="Proteomes" id="UP000092596">
    <property type="component" value="Chromosome"/>
</dbReference>
<dbReference type="PATRIC" id="fig|1630135.4.peg.286"/>
<evidence type="ECO:0000256" key="6">
    <source>
        <dbReference type="ARBA" id="ARBA00022723"/>
    </source>
</evidence>
<dbReference type="PANTHER" id="PTHR42917">
    <property type="entry name" value="2,4-DIENOYL-COA REDUCTASE"/>
    <property type="match status" value="1"/>
</dbReference>
<proteinExistence type="inferred from homology"/>
<gene>
    <name evidence="12" type="ORF">DAD186_02840</name>
</gene>
<dbReference type="PANTHER" id="PTHR42917:SF2">
    <property type="entry name" value="2,4-DIENOYL-COA REDUCTASE [(2E)-ENOYL-COA-PRODUCING]"/>
    <property type="match status" value="1"/>
</dbReference>
<evidence type="ECO:0000256" key="1">
    <source>
        <dbReference type="ARBA" id="ARBA00001917"/>
    </source>
</evidence>
<feature type="domain" description="NADH:flavin oxidoreductase/NADH oxidase N-terminal" evidence="10">
    <location>
        <begin position="11"/>
        <end position="348"/>
    </location>
</feature>
<dbReference type="EMBL" id="CP012117">
    <property type="protein sequence ID" value="ANP26843.1"/>
    <property type="molecule type" value="Genomic_DNA"/>
</dbReference>
<dbReference type="InterPro" id="IPR023753">
    <property type="entry name" value="FAD/NAD-binding_dom"/>
</dbReference>
<dbReference type="GO" id="GO:0016491">
    <property type="term" value="F:oxidoreductase activity"/>
    <property type="evidence" value="ECO:0007669"/>
    <property type="project" value="UniProtKB-KW"/>
</dbReference>
<dbReference type="InterPro" id="IPR036188">
    <property type="entry name" value="FAD/NAD-bd_sf"/>
</dbReference>
<dbReference type="Pfam" id="PF07992">
    <property type="entry name" value="Pyr_redox_2"/>
    <property type="match status" value="1"/>
</dbReference>
<dbReference type="InterPro" id="IPR013785">
    <property type="entry name" value="Aldolase_TIM"/>
</dbReference>
<dbReference type="CDD" id="cd02803">
    <property type="entry name" value="OYE_like_FMN_family"/>
    <property type="match status" value="1"/>
</dbReference>
<evidence type="ECO:0000259" key="10">
    <source>
        <dbReference type="Pfam" id="PF00724"/>
    </source>
</evidence>
<evidence type="ECO:0000256" key="8">
    <source>
        <dbReference type="ARBA" id="ARBA00023004"/>
    </source>
</evidence>
<evidence type="ECO:0000256" key="7">
    <source>
        <dbReference type="ARBA" id="ARBA00023002"/>
    </source>
</evidence>
<name>A0A1B0ZFY8_9MICO</name>
<evidence type="ECO:0000256" key="3">
    <source>
        <dbReference type="ARBA" id="ARBA00011048"/>
    </source>
</evidence>
<dbReference type="GO" id="GO:0010181">
    <property type="term" value="F:FMN binding"/>
    <property type="evidence" value="ECO:0007669"/>
    <property type="project" value="InterPro"/>
</dbReference>
<protein>
    <recommendedName>
        <fullName evidence="14">FAD-dependent oxidoreductase</fullName>
    </recommendedName>
</protein>
<dbReference type="SUPFAM" id="SSF51395">
    <property type="entry name" value="FMN-linked oxidoreductases"/>
    <property type="match status" value="1"/>
</dbReference>
<comment type="cofactor">
    <cofactor evidence="1">
        <name>FMN</name>
        <dbReference type="ChEBI" id="CHEBI:58210"/>
    </cofactor>
</comment>
<dbReference type="STRING" id="1630135.DAD186_02840"/>
<dbReference type="KEGG" id="dva:DAD186_02840"/>
<sequence length="654" mass="69507">MTATTQTQRTLATPFTINTVEIPNRLVMTPMGSDLANPDGTVGPRLLKYWLERAEGGCGLLITEITRVNDEHGAGTPKQLSVTRDELVPQLAEAIEAVHARGTKIFLQLQHPGNQGIPQLNKGQVTVGPSAVQSQLTKAPVRALENEEVKSLVQDFINGARRAKEAGADDVEIHGAHGYLIDEFLSPHTNKREDEYGGSFENRCRFLVEILDGVREVVGPDFPISVRLSISQCYDLIGMPGEGNEVADGVRIAKLCEEHGADLISVSSGTYETGVTVIEPVNTPRNWRDPMIRAVRDAVSIPVMGVSIIREPEQAEKMLNDGLVDLIAMGRSWLADPQWGIKAIEGRDADITRCIGCMYCFEALFSGGHVECAVNPRCGFESEFPLEPERNAEGRTALVIGGGPAGCEAAETFAKRGAKVTLVEAEDTLGGQVVPGTNPPGKDPMGWLVESYTHRLEQAGVEVRLSTRFSADEVRDFGADAVIVATGAVPVVPPIPGIDGDHVVDAIDVLGGTREVRGRAIVVGSGMTGLETAELIAANGGKVAVYEMAPQLGAGAFHMNLISVTSKLKKAGVPMLTGHRLVEVNDSGAVFEADGSSVNVEAETVVLAIGMRSANTLASELKDAGIDFRTAGDVSKVAKVAQAVATGYRVGLEA</sequence>
<keyword evidence="7" id="KW-0560">Oxidoreductase</keyword>
<comment type="similarity">
    <text evidence="3">In the N-terminal section; belongs to the NADH:flavin oxidoreductase/NADH oxidase family.</text>
</comment>
<dbReference type="InterPro" id="IPR001155">
    <property type="entry name" value="OxRdtase_FMN_N"/>
</dbReference>
<evidence type="ECO:0000313" key="13">
    <source>
        <dbReference type="Proteomes" id="UP000092596"/>
    </source>
</evidence>
<evidence type="ECO:0000313" key="12">
    <source>
        <dbReference type="EMBL" id="ANP26843.1"/>
    </source>
</evidence>
<organism evidence="12 13">
    <name type="scientific">Dermabacter vaginalis</name>
    <dbReference type="NCBI Taxonomy" id="1630135"/>
    <lineage>
        <taxon>Bacteria</taxon>
        <taxon>Bacillati</taxon>
        <taxon>Actinomycetota</taxon>
        <taxon>Actinomycetes</taxon>
        <taxon>Micrococcales</taxon>
        <taxon>Dermabacteraceae</taxon>
        <taxon>Dermabacter</taxon>
    </lineage>
</organism>
<evidence type="ECO:0000256" key="5">
    <source>
        <dbReference type="ARBA" id="ARBA00022643"/>
    </source>
</evidence>
<dbReference type="PRINTS" id="PR00411">
    <property type="entry name" value="PNDRDTASEI"/>
</dbReference>
<evidence type="ECO:0000256" key="9">
    <source>
        <dbReference type="ARBA" id="ARBA00023014"/>
    </source>
</evidence>
<keyword evidence="4" id="KW-0285">Flavoprotein</keyword>
<dbReference type="AlphaFoldDB" id="A0A1B0ZFY8"/>
<evidence type="ECO:0000256" key="2">
    <source>
        <dbReference type="ARBA" id="ARBA00001966"/>
    </source>
</evidence>
<dbReference type="GO" id="GO:0046872">
    <property type="term" value="F:metal ion binding"/>
    <property type="evidence" value="ECO:0007669"/>
    <property type="project" value="UniProtKB-KW"/>
</dbReference>
<dbReference type="PRINTS" id="PR00368">
    <property type="entry name" value="FADPNR"/>
</dbReference>
<accession>A0A1B0ZFY8</accession>
<dbReference type="InterPro" id="IPR051793">
    <property type="entry name" value="NADH:flavin_oxidoreductase"/>
</dbReference>
<reference evidence="12 13" key="1">
    <citation type="submission" date="2015-06" db="EMBL/GenBank/DDBJ databases">
        <title>Investigation of pathophysiology for high-risk pregnancy and development of treatment modality based on it.</title>
        <authorList>
            <person name="Kim B.-C."/>
            <person name="Lim S."/>
        </authorList>
    </citation>
    <scope>NUCLEOTIDE SEQUENCE [LARGE SCALE GENOMIC DNA]</scope>
    <source>
        <strain evidence="12 13">AD1-86</strain>
    </source>
</reference>
<dbReference type="RefSeq" id="WP_065247195.1">
    <property type="nucleotide sequence ID" value="NZ_CP012117.1"/>
</dbReference>
<evidence type="ECO:0000259" key="11">
    <source>
        <dbReference type="Pfam" id="PF07992"/>
    </source>
</evidence>
<dbReference type="Pfam" id="PF00724">
    <property type="entry name" value="Oxidored_FMN"/>
    <property type="match status" value="1"/>
</dbReference>
<keyword evidence="6" id="KW-0479">Metal-binding</keyword>
<feature type="domain" description="FAD/NAD(P)-binding" evidence="11">
    <location>
        <begin position="398"/>
        <end position="632"/>
    </location>
</feature>
<dbReference type="Gene3D" id="3.20.20.70">
    <property type="entry name" value="Aldolase class I"/>
    <property type="match status" value="1"/>
</dbReference>
<dbReference type="Gene3D" id="3.40.50.720">
    <property type="entry name" value="NAD(P)-binding Rossmann-like Domain"/>
    <property type="match status" value="1"/>
</dbReference>
<keyword evidence="5" id="KW-0288">FMN</keyword>